<dbReference type="AlphaFoldDB" id="A0A0B1ZQ77"/>
<feature type="repeat" description="ANK" evidence="3">
    <location>
        <begin position="189"/>
        <end position="221"/>
    </location>
</feature>
<feature type="signal peptide" evidence="4">
    <location>
        <begin position="1"/>
        <end position="20"/>
    </location>
</feature>
<sequence length="447" mass="45903">MRKAAALLLAATAMASAASAEPAGPAPDLPRAIAADDLSGAKAGLATGANPNAVFGYGESALARAVETQDAALVDLLLSHGAKPDTKDSEGFTPLILACERGNVEIVSALLDAKANVNTPMPDGTTPLAICARFSKTETVSRMLAMGAKPGSADARGQTPLMWAASTGNVETMALLLKADAQIDRTTEAGFTPLFFAIKSGVPEAAQLLLDAGADTAHRGPENTSALQLALYQKNWKAAAMLIERGAADLAERDRNGNQPLHAAAAGGDSELVALLLAKGADANGLTGPSRITWVTEANLGVPPPPVPPTPPLLTAAEHGRTDVMKLLADAGADKAFVAENGTNVVLAAAHSHSPASLERALSLAPDANVADAQGNTPLHVLLMGGFHSDLQAMFRVLADHGARTDIPNKKDMTAAQFAEKGLTTVREAYQHAFADTPSPMVAVSHD</sequence>
<keyword evidence="2 3" id="KW-0040">ANK repeat</keyword>
<evidence type="ECO:0000256" key="2">
    <source>
        <dbReference type="ARBA" id="ARBA00023043"/>
    </source>
</evidence>
<dbReference type="PANTHER" id="PTHR24198">
    <property type="entry name" value="ANKYRIN REPEAT AND PROTEIN KINASE DOMAIN-CONTAINING PROTEIN"/>
    <property type="match status" value="1"/>
</dbReference>
<reference evidence="5 6" key="1">
    <citation type="submission" date="2014-10" db="EMBL/GenBank/DDBJ databases">
        <title>Genome sequence of Novosphingobium malaysiense MUSC 273(T).</title>
        <authorList>
            <person name="Lee L.-H."/>
        </authorList>
    </citation>
    <scope>NUCLEOTIDE SEQUENCE [LARGE SCALE GENOMIC DNA]</scope>
    <source>
        <strain evidence="5 6">MUSC 273</strain>
    </source>
</reference>
<comment type="caution">
    <text evidence="5">The sequence shown here is derived from an EMBL/GenBank/DDBJ whole genome shotgun (WGS) entry which is preliminary data.</text>
</comment>
<dbReference type="PRINTS" id="PR01415">
    <property type="entry name" value="ANKYRIN"/>
</dbReference>
<dbReference type="SMART" id="SM00248">
    <property type="entry name" value="ANK"/>
    <property type="match status" value="9"/>
</dbReference>
<keyword evidence="1" id="KW-0677">Repeat</keyword>
<dbReference type="SUPFAM" id="SSF48403">
    <property type="entry name" value="Ankyrin repeat"/>
    <property type="match status" value="1"/>
</dbReference>
<feature type="repeat" description="ANK" evidence="3">
    <location>
        <begin position="374"/>
        <end position="410"/>
    </location>
</feature>
<evidence type="ECO:0000256" key="1">
    <source>
        <dbReference type="ARBA" id="ARBA00022737"/>
    </source>
</evidence>
<evidence type="ECO:0000313" key="5">
    <source>
        <dbReference type="EMBL" id="KHK93280.1"/>
    </source>
</evidence>
<organism evidence="5 6">
    <name type="scientific">Novosphingobium malaysiense</name>
    <dbReference type="NCBI Taxonomy" id="1348853"/>
    <lineage>
        <taxon>Bacteria</taxon>
        <taxon>Pseudomonadati</taxon>
        <taxon>Pseudomonadota</taxon>
        <taxon>Alphaproteobacteria</taxon>
        <taxon>Sphingomonadales</taxon>
        <taxon>Sphingomonadaceae</taxon>
        <taxon>Novosphingobium</taxon>
    </lineage>
</organism>
<dbReference type="InterPro" id="IPR002110">
    <property type="entry name" value="Ankyrin_rpt"/>
</dbReference>
<feature type="repeat" description="ANK" evidence="3">
    <location>
        <begin position="256"/>
        <end position="288"/>
    </location>
</feature>
<protein>
    <submittedName>
        <fullName evidence="5">Ankyrin</fullName>
    </submittedName>
</protein>
<keyword evidence="4" id="KW-0732">Signal</keyword>
<dbReference type="PANTHER" id="PTHR24198:SF165">
    <property type="entry name" value="ANKYRIN REPEAT-CONTAINING PROTEIN-RELATED"/>
    <property type="match status" value="1"/>
</dbReference>
<dbReference type="PROSITE" id="PS50297">
    <property type="entry name" value="ANK_REP_REGION"/>
    <property type="match status" value="5"/>
</dbReference>
<accession>A0A0B1ZQ77</accession>
<dbReference type="Pfam" id="PF12796">
    <property type="entry name" value="Ank_2"/>
    <property type="match status" value="3"/>
</dbReference>
<evidence type="ECO:0000313" key="6">
    <source>
        <dbReference type="Proteomes" id="UP000031057"/>
    </source>
</evidence>
<feature type="repeat" description="ANK" evidence="3">
    <location>
        <begin position="90"/>
        <end position="122"/>
    </location>
</feature>
<feature type="repeat" description="ANK" evidence="3">
    <location>
        <begin position="156"/>
        <end position="188"/>
    </location>
</feature>
<dbReference type="PROSITE" id="PS50088">
    <property type="entry name" value="ANK_REPEAT"/>
    <property type="match status" value="6"/>
</dbReference>
<evidence type="ECO:0000256" key="3">
    <source>
        <dbReference type="PROSITE-ProRule" id="PRU00023"/>
    </source>
</evidence>
<feature type="chain" id="PRO_5002065384" evidence="4">
    <location>
        <begin position="21"/>
        <end position="447"/>
    </location>
</feature>
<dbReference type="STRING" id="1348853.LK12_02935"/>
<evidence type="ECO:0000256" key="4">
    <source>
        <dbReference type="SAM" id="SignalP"/>
    </source>
</evidence>
<dbReference type="EMBL" id="JTDI01000001">
    <property type="protein sequence ID" value="KHK93280.1"/>
    <property type="molecule type" value="Genomic_DNA"/>
</dbReference>
<dbReference type="Proteomes" id="UP000031057">
    <property type="component" value="Unassembled WGS sequence"/>
</dbReference>
<gene>
    <name evidence="5" type="ORF">LK12_02935</name>
</gene>
<keyword evidence="6" id="KW-1185">Reference proteome</keyword>
<dbReference type="RefSeq" id="WP_039279101.1">
    <property type="nucleotide sequence ID" value="NZ_JTDI01000001.1"/>
</dbReference>
<dbReference type="Gene3D" id="1.25.40.20">
    <property type="entry name" value="Ankyrin repeat-containing domain"/>
    <property type="match status" value="4"/>
</dbReference>
<name>A0A0B1ZQ77_9SPHN</name>
<dbReference type="InterPro" id="IPR036770">
    <property type="entry name" value="Ankyrin_rpt-contain_sf"/>
</dbReference>
<proteinExistence type="predicted"/>
<feature type="repeat" description="ANK" evidence="3">
    <location>
        <begin position="57"/>
        <end position="89"/>
    </location>
</feature>